<sequence length="144" mass="16374">MPRRDPFEEIEQLFDRMSREFEQIGGDIETGLGGGFSVDVAETDETVTVTADLPGYDREGIDVTLSDRTLTIAAERSEEYADERDEDDVQYHRRERRERSVSRRVRLPADVEEDSASATYNNGVLTIEFSKRVADDGGHRIDVE</sequence>
<dbReference type="Proteomes" id="UP001596296">
    <property type="component" value="Unassembled WGS sequence"/>
</dbReference>
<dbReference type="RefSeq" id="WP_379742800.1">
    <property type="nucleotide sequence ID" value="NZ_JBHSVN010000001.1"/>
</dbReference>
<proteinExistence type="inferred from homology"/>
<keyword evidence="6" id="KW-1185">Reference proteome</keyword>
<evidence type="ECO:0000313" key="6">
    <source>
        <dbReference type="Proteomes" id="UP001596296"/>
    </source>
</evidence>
<evidence type="ECO:0000259" key="4">
    <source>
        <dbReference type="PROSITE" id="PS01031"/>
    </source>
</evidence>
<dbReference type="InterPro" id="IPR008978">
    <property type="entry name" value="HSP20-like_chaperone"/>
</dbReference>
<dbReference type="Gene3D" id="2.60.40.790">
    <property type="match status" value="1"/>
</dbReference>
<gene>
    <name evidence="5" type="ORF">ACFQE9_07745</name>
</gene>
<feature type="domain" description="SHSP" evidence="4">
    <location>
        <begin position="29"/>
        <end position="144"/>
    </location>
</feature>
<evidence type="ECO:0000256" key="1">
    <source>
        <dbReference type="PROSITE-ProRule" id="PRU00285"/>
    </source>
</evidence>
<dbReference type="SUPFAM" id="SSF49764">
    <property type="entry name" value="HSP20-like chaperones"/>
    <property type="match status" value="1"/>
</dbReference>
<reference evidence="5 6" key="1">
    <citation type="journal article" date="2019" name="Int. J. Syst. Evol. Microbiol.">
        <title>The Global Catalogue of Microorganisms (GCM) 10K type strain sequencing project: providing services to taxonomists for standard genome sequencing and annotation.</title>
        <authorList>
            <consortium name="The Broad Institute Genomics Platform"/>
            <consortium name="The Broad Institute Genome Sequencing Center for Infectious Disease"/>
            <person name="Wu L."/>
            <person name="Ma J."/>
        </authorList>
    </citation>
    <scope>NUCLEOTIDE SEQUENCE [LARGE SCALE GENOMIC DNA]</scope>
    <source>
        <strain evidence="5 6">SKJ47</strain>
    </source>
</reference>
<evidence type="ECO:0000256" key="2">
    <source>
        <dbReference type="RuleBase" id="RU003616"/>
    </source>
</evidence>
<accession>A0ABD5USP1</accession>
<dbReference type="InterPro" id="IPR031107">
    <property type="entry name" value="Small_HSP"/>
</dbReference>
<protein>
    <submittedName>
        <fullName evidence="5">Hsp20/alpha crystallin family protein</fullName>
    </submittedName>
</protein>
<evidence type="ECO:0000256" key="3">
    <source>
        <dbReference type="SAM" id="MobiDB-lite"/>
    </source>
</evidence>
<dbReference type="InterPro" id="IPR002068">
    <property type="entry name" value="A-crystallin/Hsp20_dom"/>
</dbReference>
<dbReference type="EMBL" id="JBHSXL010000006">
    <property type="protein sequence ID" value="MFC6892502.1"/>
    <property type="molecule type" value="Genomic_DNA"/>
</dbReference>
<dbReference type="CDD" id="cd06464">
    <property type="entry name" value="ACD_sHsps-like"/>
    <property type="match status" value="1"/>
</dbReference>
<dbReference type="PANTHER" id="PTHR11527">
    <property type="entry name" value="HEAT-SHOCK PROTEIN 20 FAMILY MEMBER"/>
    <property type="match status" value="1"/>
</dbReference>
<dbReference type="AlphaFoldDB" id="A0ABD5USP1"/>
<comment type="caution">
    <text evidence="5">The sequence shown here is derived from an EMBL/GenBank/DDBJ whole genome shotgun (WGS) entry which is preliminary data.</text>
</comment>
<comment type="similarity">
    <text evidence="1 2">Belongs to the small heat shock protein (HSP20) family.</text>
</comment>
<dbReference type="PROSITE" id="PS01031">
    <property type="entry name" value="SHSP"/>
    <property type="match status" value="1"/>
</dbReference>
<feature type="region of interest" description="Disordered" evidence="3">
    <location>
        <begin position="78"/>
        <end position="97"/>
    </location>
</feature>
<name>A0ABD5USP1_9EURY</name>
<organism evidence="5 6">
    <name type="scientific">Halopenitus salinus</name>
    <dbReference type="NCBI Taxonomy" id="1198295"/>
    <lineage>
        <taxon>Archaea</taxon>
        <taxon>Methanobacteriati</taxon>
        <taxon>Methanobacteriota</taxon>
        <taxon>Stenosarchaea group</taxon>
        <taxon>Halobacteria</taxon>
        <taxon>Halobacteriales</taxon>
        <taxon>Haloferacaceae</taxon>
        <taxon>Halopenitus</taxon>
    </lineage>
</organism>
<dbReference type="Pfam" id="PF00011">
    <property type="entry name" value="HSP20"/>
    <property type="match status" value="1"/>
</dbReference>
<evidence type="ECO:0000313" key="5">
    <source>
        <dbReference type="EMBL" id="MFC6892502.1"/>
    </source>
</evidence>